<protein>
    <recommendedName>
        <fullName evidence="4">HlyD family efflux transporter periplasmic adaptor subunit</fullName>
    </recommendedName>
</protein>
<reference evidence="2 3" key="1">
    <citation type="submission" date="2020-08" db="EMBL/GenBank/DDBJ databases">
        <title>Genomic Encyclopedia of Type Strains, Phase IV (KMG-IV): sequencing the most valuable type-strain genomes for metagenomic binning, comparative biology and taxonomic classification.</title>
        <authorList>
            <person name="Goeker M."/>
        </authorList>
    </citation>
    <scope>NUCLEOTIDE SEQUENCE [LARGE SCALE GENOMIC DNA]</scope>
    <source>
        <strain evidence="2 3">DSM 105074</strain>
    </source>
</reference>
<sequence>MPNEINQRGLHSHSDELQEIIGQMPHWIVRWGTVVAAGVLCILLLISNTIRYPDTLTAQALINARDQPQKIEWYITDPNVVYHPYVTDSKRVKLGDTLVSEIDNGRKVTSYVRARVSGQTYLLKGVENNPKAFMMLVVPDITTYEVQLKLPVQGAGRVKKGQRVLIKLDAYPNHEFGFLEGVISGVVPVSIDNHYRANVTLTNELVTNTGNRLPIQPLLQGSAEIMLEDKRLLNRIFKTII</sequence>
<comment type="caution">
    <text evidence="2">The sequence shown here is derived from an EMBL/GenBank/DDBJ whole genome shotgun (WGS) entry which is preliminary data.</text>
</comment>
<name>A0A840U087_9BACT</name>
<evidence type="ECO:0008006" key="4">
    <source>
        <dbReference type="Google" id="ProtNLM"/>
    </source>
</evidence>
<keyword evidence="1" id="KW-0472">Membrane</keyword>
<keyword evidence="1" id="KW-0812">Transmembrane</keyword>
<evidence type="ECO:0000313" key="3">
    <source>
        <dbReference type="Proteomes" id="UP000557307"/>
    </source>
</evidence>
<dbReference type="Proteomes" id="UP000557307">
    <property type="component" value="Unassembled WGS sequence"/>
</dbReference>
<proteinExistence type="predicted"/>
<feature type="transmembrane region" description="Helical" evidence="1">
    <location>
        <begin position="27"/>
        <end position="46"/>
    </location>
</feature>
<dbReference type="Gene3D" id="2.40.30.170">
    <property type="match status" value="1"/>
</dbReference>
<dbReference type="EMBL" id="JACHGF010000014">
    <property type="protein sequence ID" value="MBB5287187.1"/>
    <property type="molecule type" value="Genomic_DNA"/>
</dbReference>
<dbReference type="AlphaFoldDB" id="A0A840U087"/>
<dbReference type="RefSeq" id="WP_184179035.1">
    <property type="nucleotide sequence ID" value="NZ_JACHGF010000014.1"/>
</dbReference>
<evidence type="ECO:0000256" key="1">
    <source>
        <dbReference type="SAM" id="Phobius"/>
    </source>
</evidence>
<gene>
    <name evidence="2" type="ORF">HNQ92_005349</name>
</gene>
<organism evidence="2 3">
    <name type="scientific">Rhabdobacter roseus</name>
    <dbReference type="NCBI Taxonomy" id="1655419"/>
    <lineage>
        <taxon>Bacteria</taxon>
        <taxon>Pseudomonadati</taxon>
        <taxon>Bacteroidota</taxon>
        <taxon>Cytophagia</taxon>
        <taxon>Cytophagales</taxon>
        <taxon>Cytophagaceae</taxon>
        <taxon>Rhabdobacter</taxon>
    </lineage>
</organism>
<keyword evidence="1" id="KW-1133">Transmembrane helix</keyword>
<evidence type="ECO:0000313" key="2">
    <source>
        <dbReference type="EMBL" id="MBB5287187.1"/>
    </source>
</evidence>
<keyword evidence="3" id="KW-1185">Reference proteome</keyword>
<accession>A0A840U087</accession>